<dbReference type="GO" id="GO:0005634">
    <property type="term" value="C:nucleus"/>
    <property type="evidence" value="ECO:0007669"/>
    <property type="project" value="TreeGrafter"/>
</dbReference>
<feature type="compositionally biased region" description="Basic and acidic residues" evidence="1">
    <location>
        <begin position="357"/>
        <end position="367"/>
    </location>
</feature>
<sequence>MMAKWFRALKVSAHWVDTTRMAHTTHILGGGGTIHTEGMSGDCSCSCFQARRLLVDKELFLLTLWAKRESFAGRIWPEGCQLLTAALDHEAVYIVEARFARWGHHPKTPSEFSLQVDYKGTRLPRTCCSAICARDEERGYFGPVPALPDRETRNKLTPDLLQRIVCKMSSKVEVKNKYSLGENLFISLIQKHANLYDNRRLDFKNRELKRNSWDEIGKAMGLKGKECENRFTLLRSRYSRILKFMRGNSDNSKYETTEIPWTFVEQMSWLEPFIKNRKTKPAYTRGWPVRPCEREFGDELYAETSLSSANNTLNPKEENLTVSEYGGDSEDVSQMSSPLSEIVFLTTPVHSTVTSSHQEEVMKRGSSIEDPNSTSDNNQDEYDLFAKFIATQIRTISSKRIRRKVMQKMHVVLGEGQDEDESNG</sequence>
<dbReference type="InterPro" id="IPR039353">
    <property type="entry name" value="TF_Adf1"/>
</dbReference>
<dbReference type="SMART" id="SM00595">
    <property type="entry name" value="MADF"/>
    <property type="match status" value="1"/>
</dbReference>
<dbReference type="AlphaFoldDB" id="A0A7R9EAC4"/>
<dbReference type="PANTHER" id="PTHR12243">
    <property type="entry name" value="MADF DOMAIN TRANSCRIPTION FACTOR"/>
    <property type="match status" value="1"/>
</dbReference>
<dbReference type="GO" id="GO:0005667">
    <property type="term" value="C:transcription regulator complex"/>
    <property type="evidence" value="ECO:0007669"/>
    <property type="project" value="TreeGrafter"/>
</dbReference>
<feature type="domain" description="MADF" evidence="2">
    <location>
        <begin position="184"/>
        <end position="275"/>
    </location>
</feature>
<proteinExistence type="predicted"/>
<accession>A0A7R9EAC4</accession>
<dbReference type="PANTHER" id="PTHR12243:SF60">
    <property type="entry name" value="SI:CH211-15D5.12-RELATED"/>
    <property type="match status" value="1"/>
</dbReference>
<protein>
    <recommendedName>
        <fullName evidence="2">MADF domain-containing protein</fullName>
    </recommendedName>
</protein>
<evidence type="ECO:0000313" key="3">
    <source>
        <dbReference type="EMBL" id="CAD7429308.1"/>
    </source>
</evidence>
<evidence type="ECO:0000259" key="2">
    <source>
        <dbReference type="PROSITE" id="PS51029"/>
    </source>
</evidence>
<evidence type="ECO:0000256" key="1">
    <source>
        <dbReference type="SAM" id="MobiDB-lite"/>
    </source>
</evidence>
<organism evidence="3">
    <name type="scientific">Timema monikensis</name>
    <dbReference type="NCBI Taxonomy" id="170555"/>
    <lineage>
        <taxon>Eukaryota</taxon>
        <taxon>Metazoa</taxon>
        <taxon>Ecdysozoa</taxon>
        <taxon>Arthropoda</taxon>
        <taxon>Hexapoda</taxon>
        <taxon>Insecta</taxon>
        <taxon>Pterygota</taxon>
        <taxon>Neoptera</taxon>
        <taxon>Polyneoptera</taxon>
        <taxon>Phasmatodea</taxon>
        <taxon>Timematodea</taxon>
        <taxon>Timematoidea</taxon>
        <taxon>Timematidae</taxon>
        <taxon>Timema</taxon>
    </lineage>
</organism>
<dbReference type="PROSITE" id="PS51029">
    <property type="entry name" value="MADF"/>
    <property type="match status" value="1"/>
</dbReference>
<gene>
    <name evidence="3" type="ORF">TMSB3V08_LOCUS6088</name>
</gene>
<dbReference type="InterPro" id="IPR006578">
    <property type="entry name" value="MADF-dom"/>
</dbReference>
<dbReference type="Pfam" id="PF10545">
    <property type="entry name" value="MADF_DNA_bdg"/>
    <property type="match status" value="1"/>
</dbReference>
<feature type="region of interest" description="Disordered" evidence="1">
    <location>
        <begin position="354"/>
        <end position="379"/>
    </location>
</feature>
<dbReference type="GO" id="GO:0006357">
    <property type="term" value="P:regulation of transcription by RNA polymerase II"/>
    <property type="evidence" value="ECO:0007669"/>
    <property type="project" value="TreeGrafter"/>
</dbReference>
<reference evidence="3" key="1">
    <citation type="submission" date="2020-11" db="EMBL/GenBank/DDBJ databases">
        <authorList>
            <person name="Tran Van P."/>
        </authorList>
    </citation>
    <scope>NUCLEOTIDE SEQUENCE</scope>
</reference>
<dbReference type="EMBL" id="OB794037">
    <property type="protein sequence ID" value="CAD7429308.1"/>
    <property type="molecule type" value="Genomic_DNA"/>
</dbReference>
<name>A0A7R9EAC4_9NEOP</name>